<accession>A0A1Q2LFT7</accession>
<proteinExistence type="predicted"/>
<gene>
    <name evidence="1" type="ORF">XJ32_03165</name>
</gene>
<dbReference type="KEGG" id="hbl:XJ32_03165"/>
<dbReference type="Proteomes" id="UP000188298">
    <property type="component" value="Chromosome"/>
</dbReference>
<protein>
    <submittedName>
        <fullName evidence="1">Uncharacterized protein</fullName>
    </submittedName>
</protein>
<dbReference type="AlphaFoldDB" id="A0A1Q2LFT7"/>
<organism evidence="1 2">
    <name type="scientific">Helicobacter bilis</name>
    <dbReference type="NCBI Taxonomy" id="37372"/>
    <lineage>
        <taxon>Bacteria</taxon>
        <taxon>Pseudomonadati</taxon>
        <taxon>Campylobacterota</taxon>
        <taxon>Epsilonproteobacteria</taxon>
        <taxon>Campylobacterales</taxon>
        <taxon>Helicobacteraceae</taxon>
        <taxon>Helicobacter</taxon>
    </lineage>
</organism>
<reference evidence="1 2" key="1">
    <citation type="submission" date="2017-02" db="EMBL/GenBank/DDBJ databases">
        <title>Whole genome sequencing of Helicobacter bilis strain AAQJH.</title>
        <authorList>
            <person name="Conlan S."/>
            <person name="Thomas P.J."/>
            <person name="Mullikin J."/>
            <person name="Palmore T.N."/>
            <person name="Frank K.M."/>
            <person name="Segre J.A."/>
        </authorList>
    </citation>
    <scope>NUCLEOTIDE SEQUENCE [LARGE SCALE GENOMIC DNA]</scope>
    <source>
        <strain evidence="1 2">AAQJH</strain>
    </source>
</reference>
<dbReference type="RefSeq" id="WP_077388333.1">
    <property type="nucleotide sequence ID" value="NZ_CP019645.1"/>
</dbReference>
<evidence type="ECO:0000313" key="1">
    <source>
        <dbReference type="EMBL" id="AQQ59265.1"/>
    </source>
</evidence>
<sequence>MILQSLEVTWKPETIEKRIAEYKELAPKISELQSTLKTLQKAELDSEASNETISALRQKLNSDYEAVVGKNGSFYTKDKKVSPRFKLFEMVDDTSFEIFALEKAPLVKNNKVVGAERADIFTKRVSYPYVRPQSADNLADAMHISLNETGYNDYQRIADLLGSDVDSVKKPLYTPSVIKLLSNYINKGIANILHNHMFIILYNLLYNLLRLNQKITSKITHIPIDLTL</sequence>
<dbReference type="EMBL" id="CP019645">
    <property type="protein sequence ID" value="AQQ59265.1"/>
    <property type="molecule type" value="Genomic_DNA"/>
</dbReference>
<evidence type="ECO:0000313" key="2">
    <source>
        <dbReference type="Proteomes" id="UP000188298"/>
    </source>
</evidence>
<name>A0A1Q2LFT7_9HELI</name>